<feature type="domain" description="DUF7795" evidence="1">
    <location>
        <begin position="23"/>
        <end position="130"/>
    </location>
</feature>
<organism evidence="2 3">
    <name type="scientific">Quercus suber</name>
    <name type="common">Cork oak</name>
    <dbReference type="NCBI Taxonomy" id="58331"/>
    <lineage>
        <taxon>Eukaryota</taxon>
        <taxon>Viridiplantae</taxon>
        <taxon>Streptophyta</taxon>
        <taxon>Embryophyta</taxon>
        <taxon>Tracheophyta</taxon>
        <taxon>Spermatophyta</taxon>
        <taxon>Magnoliopsida</taxon>
        <taxon>eudicotyledons</taxon>
        <taxon>Gunneridae</taxon>
        <taxon>Pentapetalae</taxon>
        <taxon>rosids</taxon>
        <taxon>fabids</taxon>
        <taxon>Fagales</taxon>
        <taxon>Fagaceae</taxon>
        <taxon>Quercus</taxon>
    </lineage>
</organism>
<evidence type="ECO:0000313" key="3">
    <source>
        <dbReference type="Proteomes" id="UP000237347"/>
    </source>
</evidence>
<dbReference type="AlphaFoldDB" id="A0AAW0K5P2"/>
<dbReference type="Pfam" id="PF25071">
    <property type="entry name" value="DUF7795"/>
    <property type="match status" value="1"/>
</dbReference>
<gene>
    <name evidence="2" type="ORF">CFP56_024774</name>
</gene>
<evidence type="ECO:0000313" key="2">
    <source>
        <dbReference type="EMBL" id="KAK7834292.1"/>
    </source>
</evidence>
<dbReference type="InterPro" id="IPR056697">
    <property type="entry name" value="DUF7795"/>
</dbReference>
<evidence type="ECO:0000259" key="1">
    <source>
        <dbReference type="Pfam" id="PF25071"/>
    </source>
</evidence>
<accession>A0AAW0K5P2</accession>
<protein>
    <recommendedName>
        <fullName evidence="1">DUF7795 domain-containing protein</fullName>
    </recommendedName>
</protein>
<dbReference type="Proteomes" id="UP000237347">
    <property type="component" value="Unassembled WGS sequence"/>
</dbReference>
<dbReference type="EMBL" id="PKMF04000389">
    <property type="protein sequence ID" value="KAK7834292.1"/>
    <property type="molecule type" value="Genomic_DNA"/>
</dbReference>
<keyword evidence="3" id="KW-1185">Reference proteome</keyword>
<sequence>MVGFFLYFVSLCRMETDEGKLNSELDEKIYQIYKDFLTRVTKLEELVAVGGRLLAGFQEGLEYLRRPPIDRTSKLVENIIKANETKRVKSYFEAGCINTHDGVHSISKSKSILSGLECLLEDVTSAMQNVNGTLSPICIEDFGDGLNEQATTDGKVGTPAPLSFLFLHLLEVASSQIQRPEGTDFAALMVFIYSMLKQDYVMQGKIVSALNFKLSSGELESYCLMWSLRPFVNDEIMHQAWKLIP</sequence>
<reference evidence="2 3" key="1">
    <citation type="journal article" date="2018" name="Sci. Data">
        <title>The draft genome sequence of cork oak.</title>
        <authorList>
            <person name="Ramos A.M."/>
            <person name="Usie A."/>
            <person name="Barbosa P."/>
            <person name="Barros P.M."/>
            <person name="Capote T."/>
            <person name="Chaves I."/>
            <person name="Simoes F."/>
            <person name="Abreu I."/>
            <person name="Carrasquinho I."/>
            <person name="Faro C."/>
            <person name="Guimaraes J.B."/>
            <person name="Mendonca D."/>
            <person name="Nobrega F."/>
            <person name="Rodrigues L."/>
            <person name="Saibo N.J.M."/>
            <person name="Varela M.C."/>
            <person name="Egas C."/>
            <person name="Matos J."/>
            <person name="Miguel C.M."/>
            <person name="Oliveira M.M."/>
            <person name="Ricardo C.P."/>
            <person name="Goncalves S."/>
        </authorList>
    </citation>
    <scope>NUCLEOTIDE SEQUENCE [LARGE SCALE GENOMIC DNA]</scope>
    <source>
        <strain evidence="3">cv. HL8</strain>
    </source>
</reference>
<name>A0AAW0K5P2_QUESU</name>
<comment type="caution">
    <text evidence="2">The sequence shown here is derived from an EMBL/GenBank/DDBJ whole genome shotgun (WGS) entry which is preliminary data.</text>
</comment>
<dbReference type="PANTHER" id="PTHR35305">
    <property type="entry name" value="FAD-BINDING PROTEIN"/>
    <property type="match status" value="1"/>
</dbReference>
<dbReference type="PANTHER" id="PTHR35305:SF2">
    <property type="entry name" value="FAD-BINDING PROTEIN"/>
    <property type="match status" value="1"/>
</dbReference>
<proteinExistence type="predicted"/>